<organism evidence="1 2">
    <name type="scientific">Rhodococcus ruber BKS 20-38</name>
    <dbReference type="NCBI Taxonomy" id="1278076"/>
    <lineage>
        <taxon>Bacteria</taxon>
        <taxon>Bacillati</taxon>
        <taxon>Actinomycetota</taxon>
        <taxon>Actinomycetes</taxon>
        <taxon>Mycobacteriales</taxon>
        <taxon>Nocardiaceae</taxon>
        <taxon>Rhodococcus</taxon>
    </lineage>
</organism>
<dbReference type="Proteomes" id="UP000011731">
    <property type="component" value="Unassembled WGS sequence"/>
</dbReference>
<name>M2YZ53_9NOCA</name>
<dbReference type="AlphaFoldDB" id="M2YZ53"/>
<evidence type="ECO:0000313" key="2">
    <source>
        <dbReference type="Proteomes" id="UP000011731"/>
    </source>
</evidence>
<keyword evidence="2" id="KW-1185">Reference proteome</keyword>
<reference evidence="1 2" key="1">
    <citation type="journal article" date="2013" name="Genome Announc.">
        <title>Draft Genome Sequence of Rhodococcus ruber Strain BKS 20-38.</title>
        <authorList>
            <person name="Bala M."/>
            <person name="Kumar S."/>
            <person name="Raghava G.P."/>
            <person name="Mayilraj S."/>
        </authorList>
    </citation>
    <scope>NUCLEOTIDE SEQUENCE [LARGE SCALE GENOMIC DNA]</scope>
    <source>
        <strain evidence="1 2">BKS 20-38</strain>
    </source>
</reference>
<accession>M2YZ53</accession>
<evidence type="ECO:0008006" key="3">
    <source>
        <dbReference type="Google" id="ProtNLM"/>
    </source>
</evidence>
<proteinExistence type="predicted"/>
<dbReference type="PATRIC" id="fig|1278076.4.peg.95"/>
<sequence>MGNNPKKKIAVGTPPSAAGLAGTECTRMIECATQWLPFGGVPREDIFVQFGIGARQFYERLSVIVEDKRFELRFSLRCELLELCRTQLSSPSRTRLRAG</sequence>
<comment type="caution">
    <text evidence="1">The sequence shown here is derived from an EMBL/GenBank/DDBJ whole genome shotgun (WGS) entry which is preliminary data.</text>
</comment>
<protein>
    <recommendedName>
        <fullName evidence="3">DUF3263 domain-containing protein</fullName>
    </recommendedName>
</protein>
<dbReference type="EMBL" id="AOEX01000009">
    <property type="protein sequence ID" value="EME67310.1"/>
    <property type="molecule type" value="Genomic_DNA"/>
</dbReference>
<evidence type="ECO:0000313" key="1">
    <source>
        <dbReference type="EMBL" id="EME67310.1"/>
    </source>
</evidence>
<gene>
    <name evidence="1" type="ORF">G352_00457</name>
</gene>